<organism evidence="1 2">
    <name type="scientific">Arthrobotrys musiformis</name>
    <dbReference type="NCBI Taxonomy" id="47236"/>
    <lineage>
        <taxon>Eukaryota</taxon>
        <taxon>Fungi</taxon>
        <taxon>Dikarya</taxon>
        <taxon>Ascomycota</taxon>
        <taxon>Pezizomycotina</taxon>
        <taxon>Orbiliomycetes</taxon>
        <taxon>Orbiliales</taxon>
        <taxon>Orbiliaceae</taxon>
        <taxon>Arthrobotrys</taxon>
    </lineage>
</organism>
<dbReference type="AlphaFoldDB" id="A0AAV9W4N3"/>
<evidence type="ECO:0000313" key="2">
    <source>
        <dbReference type="Proteomes" id="UP001370758"/>
    </source>
</evidence>
<accession>A0AAV9W4N3</accession>
<reference evidence="1 2" key="1">
    <citation type="submission" date="2023-08" db="EMBL/GenBank/DDBJ databases">
        <authorList>
            <person name="Palmer J.M."/>
        </authorList>
    </citation>
    <scope>NUCLEOTIDE SEQUENCE [LARGE SCALE GENOMIC DNA]</scope>
    <source>
        <strain evidence="1 2">TWF481</strain>
    </source>
</reference>
<gene>
    <name evidence="1" type="ORF">TWF481_009741</name>
</gene>
<name>A0AAV9W4N3_9PEZI</name>
<dbReference type="SUPFAM" id="SSF52047">
    <property type="entry name" value="RNI-like"/>
    <property type="match status" value="1"/>
</dbReference>
<protein>
    <recommendedName>
        <fullName evidence="3">F-box domain-containing protein</fullName>
    </recommendedName>
</protein>
<proteinExistence type="predicted"/>
<dbReference type="InterPro" id="IPR032675">
    <property type="entry name" value="LRR_dom_sf"/>
</dbReference>
<sequence length="439" mass="49965">MVATLLSLPQELIDMIFAEGLEPSDLGKVRRLSKDHNDRFKYHYWQLVFATIRVKLKPSSLERLIAAGTGSEALPFMQHVVFWPAATQSYLNRESPDHLKNPELVQSLAKTFSTLTHIKTVEIALGGGTNAAAYWKAVVDAILAAKSTTIEKLKAPVAAIQMSKFKPFASAKFLKLYRTSFRNLKSLEIHTSVQLENPTATAFFWSMVDAMGSKLEDLTVRNTRISFRDDPNPGSQKSYQSKNFSLPELKRLTLVDVAITPTDLKTLLGNSEGIEAIDICKCRMPKEKDGWFEVLVYLKDNQFPHLRELELAMNGTYNEYYYDLPKVSVKGNWRTEDCSVEVSCGGVAPGPYEFQANLWNELENNGTADKFWDSLTDRKWNSKQATRWKRRRRVEEEWAAEIKSFGNPDYIDEDDPHVQWVNSRHQGQLDALDVEADDE</sequence>
<comment type="caution">
    <text evidence="1">The sequence shown here is derived from an EMBL/GenBank/DDBJ whole genome shotgun (WGS) entry which is preliminary data.</text>
</comment>
<evidence type="ECO:0008006" key="3">
    <source>
        <dbReference type="Google" id="ProtNLM"/>
    </source>
</evidence>
<keyword evidence="2" id="KW-1185">Reference proteome</keyword>
<dbReference type="EMBL" id="JAVHJL010000006">
    <property type="protein sequence ID" value="KAK6501922.1"/>
    <property type="molecule type" value="Genomic_DNA"/>
</dbReference>
<evidence type="ECO:0000313" key="1">
    <source>
        <dbReference type="EMBL" id="KAK6501922.1"/>
    </source>
</evidence>
<dbReference type="Gene3D" id="3.80.10.10">
    <property type="entry name" value="Ribonuclease Inhibitor"/>
    <property type="match status" value="1"/>
</dbReference>
<dbReference type="Proteomes" id="UP001370758">
    <property type="component" value="Unassembled WGS sequence"/>
</dbReference>